<dbReference type="OrthoDB" id="9909019at2759"/>
<keyword evidence="1" id="KW-1133">Transmembrane helix</keyword>
<accession>A0A3A2Z6E3</accession>
<organism evidence="2 3">
    <name type="scientific">Aspergillus sclerotialis</name>
    <dbReference type="NCBI Taxonomy" id="2070753"/>
    <lineage>
        <taxon>Eukaryota</taxon>
        <taxon>Fungi</taxon>
        <taxon>Dikarya</taxon>
        <taxon>Ascomycota</taxon>
        <taxon>Pezizomycotina</taxon>
        <taxon>Eurotiomycetes</taxon>
        <taxon>Eurotiomycetidae</taxon>
        <taxon>Eurotiales</taxon>
        <taxon>Aspergillaceae</taxon>
        <taxon>Aspergillus</taxon>
        <taxon>Aspergillus subgen. Polypaecilum</taxon>
    </lineage>
</organism>
<name>A0A3A2Z6E3_9EURO</name>
<proteinExistence type="predicted"/>
<evidence type="ECO:0000313" key="3">
    <source>
        <dbReference type="Proteomes" id="UP000266188"/>
    </source>
</evidence>
<gene>
    <name evidence="2" type="ORF">PHISCL_09909</name>
</gene>
<keyword evidence="1" id="KW-0472">Membrane</keyword>
<comment type="caution">
    <text evidence="2">The sequence shown here is derived from an EMBL/GenBank/DDBJ whole genome shotgun (WGS) entry which is preliminary data.</text>
</comment>
<evidence type="ECO:0000256" key="1">
    <source>
        <dbReference type="SAM" id="Phobius"/>
    </source>
</evidence>
<sequence>MLTYGSYLGYGVLCQTRDLLLPSGSHLRLIQQDWTTFFNIWFVVLAADARVGVVFMLAFMTAPLAMAFLVYHTYLIWAGMTTNESGKWSELKDDVADGYVFKSTKREIYGTTSTGSSSCSWPGNSEQILILTDGDPPTEGDLELLLSNNNVQDGHAEGPVDRRWTRVRSMKEVDNIYDLGFWDNLRDAVKLRVK</sequence>
<evidence type="ECO:0008006" key="4">
    <source>
        <dbReference type="Google" id="ProtNLM"/>
    </source>
</evidence>
<dbReference type="STRING" id="2070753.A0A3A2Z6E3"/>
<feature type="transmembrane region" description="Helical" evidence="1">
    <location>
        <begin position="51"/>
        <end position="77"/>
    </location>
</feature>
<protein>
    <recommendedName>
        <fullName evidence="4">Palmitoyltransferase</fullName>
    </recommendedName>
</protein>
<reference evidence="3" key="1">
    <citation type="submission" date="2017-02" db="EMBL/GenBank/DDBJ databases">
        <authorList>
            <person name="Tafer H."/>
            <person name="Lopandic K."/>
        </authorList>
    </citation>
    <scope>NUCLEOTIDE SEQUENCE [LARGE SCALE GENOMIC DNA]</scope>
    <source>
        <strain evidence="3">CBS 366.77</strain>
    </source>
</reference>
<dbReference type="EMBL" id="MVGC01000730">
    <property type="protein sequence ID" value="RJE17753.1"/>
    <property type="molecule type" value="Genomic_DNA"/>
</dbReference>
<dbReference type="AlphaFoldDB" id="A0A3A2Z6E3"/>
<dbReference type="Proteomes" id="UP000266188">
    <property type="component" value="Unassembled WGS sequence"/>
</dbReference>
<keyword evidence="1" id="KW-0812">Transmembrane</keyword>
<keyword evidence="3" id="KW-1185">Reference proteome</keyword>
<evidence type="ECO:0000313" key="2">
    <source>
        <dbReference type="EMBL" id="RJE17753.1"/>
    </source>
</evidence>